<gene>
    <name evidence="2" type="ORF">CHILSU_LOCUS1327</name>
</gene>
<evidence type="ECO:0000313" key="3">
    <source>
        <dbReference type="Proteomes" id="UP001153292"/>
    </source>
</evidence>
<keyword evidence="1" id="KW-0732">Signal</keyword>
<organism evidence="2 3">
    <name type="scientific">Chilo suppressalis</name>
    <name type="common">Asiatic rice borer moth</name>
    <dbReference type="NCBI Taxonomy" id="168631"/>
    <lineage>
        <taxon>Eukaryota</taxon>
        <taxon>Metazoa</taxon>
        <taxon>Ecdysozoa</taxon>
        <taxon>Arthropoda</taxon>
        <taxon>Hexapoda</taxon>
        <taxon>Insecta</taxon>
        <taxon>Pterygota</taxon>
        <taxon>Neoptera</taxon>
        <taxon>Endopterygota</taxon>
        <taxon>Lepidoptera</taxon>
        <taxon>Glossata</taxon>
        <taxon>Ditrysia</taxon>
        <taxon>Pyraloidea</taxon>
        <taxon>Crambidae</taxon>
        <taxon>Crambinae</taxon>
        <taxon>Chilo</taxon>
    </lineage>
</organism>
<accession>A0ABN8EC36</accession>
<proteinExistence type="predicted"/>
<evidence type="ECO:0000256" key="1">
    <source>
        <dbReference type="SAM" id="SignalP"/>
    </source>
</evidence>
<sequence length="297" mass="33096">MRAFIVLVSVLATTQALGDWKEGLSVRFGLNPLGFGSSYFINVPRTVAQAKNSRWVLTPRPAGPMPSLVLYCPSQNDRSLCALFDNQNNVAGLQIALPIADFQDAVMDWKTQGFTQWTPPANSNGIVKSYWTIQQYFVSEASLEDNVTNREENTRLLNQNAVWVTGFDGKLLRVSANGADIDNTASSGFTKQACVVLMGRHYYYNMTAQTECTSRGILPWFPLVHSGELIGMGFLLFGKLNEKALVKDYFEKPDRSAVQMIVPDGPTCLYELAENPGLVTMHTYYINTPWLINCINQ</sequence>
<evidence type="ECO:0000313" key="2">
    <source>
        <dbReference type="EMBL" id="CAH0669391.1"/>
    </source>
</evidence>
<feature type="signal peptide" evidence="1">
    <location>
        <begin position="1"/>
        <end position="18"/>
    </location>
</feature>
<keyword evidence="3" id="KW-1185">Reference proteome</keyword>
<protein>
    <submittedName>
        <fullName evidence="2">Uncharacterized protein</fullName>
    </submittedName>
</protein>
<name>A0ABN8EC36_CHISP</name>
<dbReference type="EMBL" id="OU963904">
    <property type="protein sequence ID" value="CAH0669391.1"/>
    <property type="molecule type" value="Genomic_DNA"/>
</dbReference>
<feature type="chain" id="PRO_5046647705" evidence="1">
    <location>
        <begin position="19"/>
        <end position="297"/>
    </location>
</feature>
<reference evidence="2" key="1">
    <citation type="submission" date="2021-12" db="EMBL/GenBank/DDBJ databases">
        <authorList>
            <person name="King R."/>
        </authorList>
    </citation>
    <scope>NUCLEOTIDE SEQUENCE</scope>
</reference>
<dbReference type="Proteomes" id="UP001153292">
    <property type="component" value="Chromosome 11"/>
</dbReference>